<dbReference type="SUPFAM" id="SSF52540">
    <property type="entry name" value="P-loop containing nucleoside triphosphate hydrolases"/>
    <property type="match status" value="1"/>
</dbReference>
<accession>A0A226QKC6</accession>
<evidence type="ECO:0000313" key="2">
    <source>
        <dbReference type="EMBL" id="OXB93006.1"/>
    </source>
</evidence>
<sequence length="401" mass="46126">MRKLRSNEVFKPGSFPKYTYVSRKSSGFGFTYETRLKQALNTPGYLTSIIGPSKTGKTVLCEKVIEPQNMVSLTGSDFKNAKDFWEVVANKVGLPLEGEYSETTVLKGTDNSPEDKSFSTREKYGSNKDKVIEFFKKNNLVLVLDDFHYAPEEVQLDIAYQLKDAIRREFKAVVISLPHRADDAIRKNPDLSGRLNLINIEPWQEDELKEIAITGFEQLGIKISDELASKMALESLTSPQLMQSICLNLSLILNIDEDESIKEINDEKKLEESYRFTTINLPYQEVVKKLMAGPSTRGQERKKYQLKNGEKADIYHILLKAIAQNPPVVSLSVDEMKERIDQLLVINSKEKIEKNKIRDSLQKLHDIMFSSEPIYQVFEWKDNQIFILDPLFLFFLRWGIY</sequence>
<dbReference type="RefSeq" id="WP_089098143.1">
    <property type="nucleotide sequence ID" value="NZ_NDYL01000002.1"/>
</dbReference>
<name>A0A226QKC6_9BACL</name>
<dbReference type="InterPro" id="IPR049945">
    <property type="entry name" value="AAA_22"/>
</dbReference>
<comment type="caution">
    <text evidence="2">The sequence shown here is derived from an EMBL/GenBank/DDBJ whole genome shotgun (WGS) entry which is preliminary data.</text>
</comment>
<evidence type="ECO:0000259" key="1">
    <source>
        <dbReference type="Pfam" id="PF13401"/>
    </source>
</evidence>
<protein>
    <recommendedName>
        <fullName evidence="1">ORC1/DEAH AAA+ ATPase domain-containing protein</fullName>
    </recommendedName>
</protein>
<dbReference type="GO" id="GO:0016887">
    <property type="term" value="F:ATP hydrolysis activity"/>
    <property type="evidence" value="ECO:0007669"/>
    <property type="project" value="InterPro"/>
</dbReference>
<keyword evidence="3" id="KW-1185">Reference proteome</keyword>
<organism evidence="2 3">
    <name type="scientific">Parageobacillus galactosidasius</name>
    <dbReference type="NCBI Taxonomy" id="883812"/>
    <lineage>
        <taxon>Bacteria</taxon>
        <taxon>Bacillati</taxon>
        <taxon>Bacillota</taxon>
        <taxon>Bacilli</taxon>
        <taxon>Bacillales</taxon>
        <taxon>Anoxybacillaceae</taxon>
        <taxon>Parageobacillus</taxon>
    </lineage>
</organism>
<dbReference type="InterPro" id="IPR027417">
    <property type="entry name" value="P-loop_NTPase"/>
</dbReference>
<feature type="domain" description="ORC1/DEAH AAA+ ATPase" evidence="1">
    <location>
        <begin position="46"/>
        <end position="164"/>
    </location>
</feature>
<proteinExistence type="predicted"/>
<dbReference type="AlphaFoldDB" id="A0A226QKC6"/>
<reference evidence="2 3" key="1">
    <citation type="submission" date="2017-04" db="EMBL/GenBank/DDBJ databases">
        <title>The genome sequence of Parageobacillus galactosidasius DSM 18751.</title>
        <authorList>
            <person name="Ramaloko W.T."/>
            <person name="Koen N."/>
            <person name="Polliack S."/>
            <person name="Aliyu H."/>
            <person name="Lebre P."/>
            <person name="Mohr T."/>
            <person name="Oswald F."/>
            <person name="Zwick M."/>
            <person name="Neumann A."/>
            <person name="Syldatk C."/>
            <person name="Cowan D."/>
            <person name="De Maayer P."/>
        </authorList>
    </citation>
    <scope>NUCLEOTIDE SEQUENCE [LARGE SCALE GENOMIC DNA]</scope>
    <source>
        <strain evidence="2 3">DSM 18751</strain>
    </source>
</reference>
<dbReference type="Proteomes" id="UP000198394">
    <property type="component" value="Unassembled WGS sequence"/>
</dbReference>
<dbReference type="Gene3D" id="3.40.50.300">
    <property type="entry name" value="P-loop containing nucleotide triphosphate hydrolases"/>
    <property type="match status" value="1"/>
</dbReference>
<dbReference type="Pfam" id="PF13401">
    <property type="entry name" value="AAA_22"/>
    <property type="match status" value="1"/>
</dbReference>
<gene>
    <name evidence="2" type="ORF">B9L23_17945</name>
</gene>
<evidence type="ECO:0000313" key="3">
    <source>
        <dbReference type="Proteomes" id="UP000198394"/>
    </source>
</evidence>
<dbReference type="EMBL" id="NDYL01000002">
    <property type="protein sequence ID" value="OXB93006.1"/>
    <property type="molecule type" value="Genomic_DNA"/>
</dbReference>